<accession>Q1AZX1</accession>
<dbReference type="InterPro" id="IPR011701">
    <property type="entry name" value="MFS"/>
</dbReference>
<name>Q1AZX1_RUBXD</name>
<dbReference type="PANTHER" id="PTHR43045:SF1">
    <property type="entry name" value="SHIKIMATE TRANSPORTER"/>
    <property type="match status" value="1"/>
</dbReference>
<evidence type="ECO:0000256" key="5">
    <source>
        <dbReference type="ARBA" id="ARBA00022692"/>
    </source>
</evidence>
<keyword evidence="8 11" id="KW-0472">Membrane</keyword>
<feature type="transmembrane region" description="Helical" evidence="11">
    <location>
        <begin position="387"/>
        <end position="405"/>
    </location>
</feature>
<dbReference type="OrthoDB" id="8953821at2"/>
<proteinExistence type="inferred from homology"/>
<feature type="transmembrane region" description="Helical" evidence="11">
    <location>
        <begin position="411"/>
        <end position="431"/>
    </location>
</feature>
<keyword evidence="3" id="KW-0813">Transport</keyword>
<feature type="transmembrane region" description="Helical" evidence="11">
    <location>
        <begin position="123"/>
        <end position="143"/>
    </location>
</feature>
<evidence type="ECO:0000256" key="8">
    <source>
        <dbReference type="ARBA" id="ARBA00023136"/>
    </source>
</evidence>
<feature type="transmembrane region" description="Helical" evidence="11">
    <location>
        <begin position="63"/>
        <end position="87"/>
    </location>
</feature>
<feature type="transmembrane region" description="Helical" evidence="11">
    <location>
        <begin position="288"/>
        <end position="306"/>
    </location>
</feature>
<dbReference type="AlphaFoldDB" id="Q1AZX1"/>
<dbReference type="Gene3D" id="1.20.1250.20">
    <property type="entry name" value="MFS general substrate transporter like domains"/>
    <property type="match status" value="2"/>
</dbReference>
<feature type="transmembrane region" description="Helical" evidence="11">
    <location>
        <begin position="343"/>
        <end position="367"/>
    </location>
</feature>
<keyword evidence="6" id="KW-0769">Symport</keyword>
<evidence type="ECO:0000256" key="10">
    <source>
        <dbReference type="ARBA" id="ARBA00039918"/>
    </source>
</evidence>
<dbReference type="PhylomeDB" id="Q1AZX1"/>
<evidence type="ECO:0000256" key="2">
    <source>
        <dbReference type="ARBA" id="ARBA00008240"/>
    </source>
</evidence>
<evidence type="ECO:0000256" key="1">
    <source>
        <dbReference type="ARBA" id="ARBA00004651"/>
    </source>
</evidence>
<dbReference type="GO" id="GO:0005886">
    <property type="term" value="C:plasma membrane"/>
    <property type="evidence" value="ECO:0007669"/>
    <property type="project" value="UniProtKB-SubCell"/>
</dbReference>
<sequence>MSAGAQGRGLAAGAEAAREGEGLRRVVFGALVGTALEWYDFFIYGTAAALVFGRLFFPGFSDLAGTLAAFATFGVAFLVRPLGGFVFGHMGDRIGRRETLIVTTLLMGISTGLIGLLPTYEAIGVWAPVLLTLLRVCQGLGAGAEFGGASTLLAEHAPQGRRGFYCSFSQMGVQVGLVCGTLAFLLVGLLPDEQLFSWGWRVPFLLGFALIAVALYVRLRIEESPVFRRLESTRQTVRMPILEALRRYPRNFLIGIGAHVCDTALAYFYATYSVSYLTTQLGLPRSTALAGVVLYGVIVILLQPVYGALSDRIGRRPINIFSVVFTAAFAFPFFLLLNTESTPLIWAALVIATALGWAPMIAVQGAFYSELFGARVRYTGFAASRELGAVLAGFSPFISVALVGMADGAPWLVAGFMILLAFVSFLAFYFSEETKDVDIARADPAYGEGA</sequence>
<keyword evidence="4" id="KW-1003">Cell membrane</keyword>
<dbReference type="FunFam" id="1.20.1250.20:FF:000001">
    <property type="entry name" value="Dicarboxylate MFS transporter"/>
    <property type="match status" value="1"/>
</dbReference>
<organism evidence="13 14">
    <name type="scientific">Rubrobacter xylanophilus (strain DSM 9941 / JCM 11954 / NBRC 16129 / PRD-1)</name>
    <dbReference type="NCBI Taxonomy" id="266117"/>
    <lineage>
        <taxon>Bacteria</taxon>
        <taxon>Bacillati</taxon>
        <taxon>Actinomycetota</taxon>
        <taxon>Rubrobacteria</taxon>
        <taxon>Rubrobacterales</taxon>
        <taxon>Rubrobacteraceae</taxon>
        <taxon>Rubrobacter</taxon>
    </lineage>
</organism>
<dbReference type="HOGENOM" id="CLU_001265_39_5_11"/>
<evidence type="ECO:0000256" key="6">
    <source>
        <dbReference type="ARBA" id="ARBA00022847"/>
    </source>
</evidence>
<feature type="transmembrane region" description="Helical" evidence="11">
    <location>
        <begin position="248"/>
        <end position="268"/>
    </location>
</feature>
<dbReference type="PANTHER" id="PTHR43045">
    <property type="entry name" value="SHIKIMATE TRANSPORTER"/>
    <property type="match status" value="1"/>
</dbReference>
<evidence type="ECO:0000313" key="13">
    <source>
        <dbReference type="EMBL" id="ABG03057.1"/>
    </source>
</evidence>
<dbReference type="InterPro" id="IPR036259">
    <property type="entry name" value="MFS_trans_sf"/>
</dbReference>
<comment type="subcellular location">
    <subcellularLocation>
        <location evidence="1">Cell membrane</location>
        <topology evidence="1">Multi-pass membrane protein</topology>
    </subcellularLocation>
</comment>
<evidence type="ECO:0000313" key="14">
    <source>
        <dbReference type="Proteomes" id="UP000006637"/>
    </source>
</evidence>
<keyword evidence="7 11" id="KW-1133">Transmembrane helix</keyword>
<evidence type="ECO:0000256" key="11">
    <source>
        <dbReference type="SAM" id="Phobius"/>
    </source>
</evidence>
<dbReference type="GO" id="GO:0015293">
    <property type="term" value="F:symporter activity"/>
    <property type="evidence" value="ECO:0007669"/>
    <property type="project" value="UniProtKB-KW"/>
</dbReference>
<evidence type="ECO:0000256" key="7">
    <source>
        <dbReference type="ARBA" id="ARBA00022989"/>
    </source>
</evidence>
<dbReference type="Pfam" id="PF07690">
    <property type="entry name" value="MFS_1"/>
    <property type="match status" value="1"/>
</dbReference>
<dbReference type="Proteomes" id="UP000006637">
    <property type="component" value="Chromosome"/>
</dbReference>
<dbReference type="InterPro" id="IPR020846">
    <property type="entry name" value="MFS_dom"/>
</dbReference>
<feature type="transmembrane region" description="Helical" evidence="11">
    <location>
        <begin position="318"/>
        <end position="337"/>
    </location>
</feature>
<dbReference type="PROSITE" id="PS50850">
    <property type="entry name" value="MFS"/>
    <property type="match status" value="1"/>
</dbReference>
<dbReference type="STRING" id="266117.Rxyl_0076"/>
<evidence type="ECO:0000256" key="3">
    <source>
        <dbReference type="ARBA" id="ARBA00022448"/>
    </source>
</evidence>
<reference evidence="13 14" key="1">
    <citation type="submission" date="2006-06" db="EMBL/GenBank/DDBJ databases">
        <title>Complete sequence of Rubrobacter xylanophilus DSM 9941.</title>
        <authorList>
            <consortium name="US DOE Joint Genome Institute"/>
            <person name="Copeland A."/>
            <person name="Lucas S."/>
            <person name="Lapidus A."/>
            <person name="Barry K."/>
            <person name="Detter J.C."/>
            <person name="Glavina del Rio T."/>
            <person name="Hammon N."/>
            <person name="Israni S."/>
            <person name="Dalin E."/>
            <person name="Tice H."/>
            <person name="Pitluck S."/>
            <person name="Munk A.C."/>
            <person name="Brettin T."/>
            <person name="Bruce D."/>
            <person name="Han C."/>
            <person name="Tapia R."/>
            <person name="Gilna P."/>
            <person name="Schmutz J."/>
            <person name="Larimer F."/>
            <person name="Land M."/>
            <person name="Hauser L."/>
            <person name="Kyrpides N."/>
            <person name="Lykidis A."/>
            <person name="da Costa M.S."/>
            <person name="Rainey F.A."/>
            <person name="Empadinhas N."/>
            <person name="Jolivet E."/>
            <person name="Battista J.R."/>
            <person name="Richardson P."/>
        </authorList>
    </citation>
    <scope>NUCLEOTIDE SEQUENCE [LARGE SCALE GENOMIC DNA]</scope>
    <source>
        <strain evidence="14">DSM 9941 / NBRC 16129 / PRD-1</strain>
    </source>
</reference>
<dbReference type="EMBL" id="CP000386">
    <property type="protein sequence ID" value="ABG03057.1"/>
    <property type="molecule type" value="Genomic_DNA"/>
</dbReference>
<evidence type="ECO:0000256" key="9">
    <source>
        <dbReference type="ARBA" id="ARBA00037295"/>
    </source>
</evidence>
<evidence type="ECO:0000259" key="12">
    <source>
        <dbReference type="PROSITE" id="PS50850"/>
    </source>
</evidence>
<feature type="transmembrane region" description="Helical" evidence="11">
    <location>
        <begin position="38"/>
        <end position="57"/>
    </location>
</feature>
<keyword evidence="5 11" id="KW-0812">Transmembrane</keyword>
<feature type="transmembrane region" description="Helical" evidence="11">
    <location>
        <begin position="164"/>
        <end position="186"/>
    </location>
</feature>
<evidence type="ECO:0000256" key="4">
    <source>
        <dbReference type="ARBA" id="ARBA00022475"/>
    </source>
</evidence>
<protein>
    <recommendedName>
        <fullName evidence="10">Putative proline/betaine transporter</fullName>
    </recommendedName>
</protein>
<dbReference type="KEGG" id="rxy:Rxyl_0076"/>
<gene>
    <name evidence="13" type="ordered locus">Rxyl_0076</name>
</gene>
<keyword evidence="14" id="KW-1185">Reference proteome</keyword>
<dbReference type="RefSeq" id="WP_011563075.1">
    <property type="nucleotide sequence ID" value="NC_008148.1"/>
</dbReference>
<feature type="domain" description="Major facilitator superfamily (MFS) profile" evidence="12">
    <location>
        <begin position="26"/>
        <end position="435"/>
    </location>
</feature>
<dbReference type="SUPFAM" id="SSF103473">
    <property type="entry name" value="MFS general substrate transporter"/>
    <property type="match status" value="1"/>
</dbReference>
<feature type="transmembrane region" description="Helical" evidence="11">
    <location>
        <begin position="198"/>
        <end position="219"/>
    </location>
</feature>
<comment type="function">
    <text evidence="9">May be a proton symporter involved in the uptake of osmolytes such as proline and glycine betaine.</text>
</comment>
<dbReference type="CDD" id="cd17369">
    <property type="entry name" value="MFS_ShiA_like"/>
    <property type="match status" value="1"/>
</dbReference>
<comment type="similarity">
    <text evidence="2">Belongs to the major facilitator superfamily. Metabolite:H+ Symporter (MHS) family (TC 2.A.1.6) family.</text>
</comment>
<feature type="transmembrane region" description="Helical" evidence="11">
    <location>
        <begin position="99"/>
        <end position="117"/>
    </location>
</feature>
<dbReference type="eggNOG" id="COG0477">
    <property type="taxonomic scope" value="Bacteria"/>
</dbReference>